<name>A0ABM1NBL2_NICVS</name>
<evidence type="ECO:0000313" key="2">
    <source>
        <dbReference type="Proteomes" id="UP000695000"/>
    </source>
</evidence>
<accession>A0ABM1NBL2</accession>
<gene>
    <name evidence="3" type="primary">LOC108567921</name>
</gene>
<protein>
    <submittedName>
        <fullName evidence="3">Uncharacterized protein LOC108567921 isoform X4</fullName>
    </submittedName>
</protein>
<proteinExistence type="predicted"/>
<dbReference type="GeneID" id="108567921"/>
<feature type="compositionally biased region" description="Basic and acidic residues" evidence="1">
    <location>
        <begin position="1"/>
        <end position="14"/>
    </location>
</feature>
<feature type="region of interest" description="Disordered" evidence="1">
    <location>
        <begin position="1"/>
        <end position="22"/>
    </location>
</feature>
<dbReference type="Proteomes" id="UP000695000">
    <property type="component" value="Unplaced"/>
</dbReference>
<evidence type="ECO:0000256" key="1">
    <source>
        <dbReference type="SAM" id="MobiDB-lite"/>
    </source>
</evidence>
<sequence length="65" mass="7318">MDSRQTLSRGEHIGDSSSTSSCGVFSWERVHSKNCPYFHSERSDAVLETWKLAKSVSTCKQLHMA</sequence>
<organism evidence="2 3">
    <name type="scientific">Nicrophorus vespilloides</name>
    <name type="common">Boreal carrion beetle</name>
    <dbReference type="NCBI Taxonomy" id="110193"/>
    <lineage>
        <taxon>Eukaryota</taxon>
        <taxon>Metazoa</taxon>
        <taxon>Ecdysozoa</taxon>
        <taxon>Arthropoda</taxon>
        <taxon>Hexapoda</taxon>
        <taxon>Insecta</taxon>
        <taxon>Pterygota</taxon>
        <taxon>Neoptera</taxon>
        <taxon>Endopterygota</taxon>
        <taxon>Coleoptera</taxon>
        <taxon>Polyphaga</taxon>
        <taxon>Staphyliniformia</taxon>
        <taxon>Silphidae</taxon>
        <taxon>Nicrophorinae</taxon>
        <taxon>Nicrophorus</taxon>
    </lineage>
</organism>
<keyword evidence="2" id="KW-1185">Reference proteome</keyword>
<reference evidence="3" key="1">
    <citation type="submission" date="2025-08" db="UniProtKB">
        <authorList>
            <consortium name="RefSeq"/>
        </authorList>
    </citation>
    <scope>IDENTIFICATION</scope>
    <source>
        <tissue evidence="3">Whole Larva</tissue>
    </source>
</reference>
<evidence type="ECO:0000313" key="3">
    <source>
        <dbReference type="RefSeq" id="XP_017784212.1"/>
    </source>
</evidence>
<dbReference type="RefSeq" id="XP_017784212.1">
    <property type="nucleotide sequence ID" value="XM_017928723.1"/>
</dbReference>